<dbReference type="GO" id="GO:0007166">
    <property type="term" value="P:cell surface receptor signaling pathway"/>
    <property type="evidence" value="ECO:0007669"/>
    <property type="project" value="InterPro"/>
</dbReference>
<evidence type="ECO:0000256" key="1">
    <source>
        <dbReference type="SAM" id="SignalP"/>
    </source>
</evidence>
<proteinExistence type="predicted"/>
<evidence type="ECO:0008006" key="4">
    <source>
        <dbReference type="Google" id="ProtNLM"/>
    </source>
</evidence>
<reference evidence="2 3" key="1">
    <citation type="journal article" date="2016" name="Mol. Biol. Evol.">
        <title>Comparative Genomics of Early-Diverging Mushroom-Forming Fungi Provides Insights into the Origins of Lignocellulose Decay Capabilities.</title>
        <authorList>
            <person name="Nagy L.G."/>
            <person name="Riley R."/>
            <person name="Tritt A."/>
            <person name="Adam C."/>
            <person name="Daum C."/>
            <person name="Floudas D."/>
            <person name="Sun H."/>
            <person name="Yadav J.S."/>
            <person name="Pangilinan J."/>
            <person name="Larsson K.H."/>
            <person name="Matsuura K."/>
            <person name="Barry K."/>
            <person name="Labutti K."/>
            <person name="Kuo R."/>
            <person name="Ohm R.A."/>
            <person name="Bhattacharya S.S."/>
            <person name="Shirouzu T."/>
            <person name="Yoshinaga Y."/>
            <person name="Martin F.M."/>
            <person name="Grigoriev I.V."/>
            <person name="Hibbett D.S."/>
        </authorList>
    </citation>
    <scope>NUCLEOTIDE SEQUENCE [LARGE SCALE GENOMIC DNA]</scope>
    <source>
        <strain evidence="2 3">HHB9708</strain>
    </source>
</reference>
<dbReference type="Gene3D" id="1.20.930.20">
    <property type="entry name" value="Adaptor protein Cbl, N-terminal domain"/>
    <property type="match status" value="1"/>
</dbReference>
<dbReference type="EMBL" id="KV419406">
    <property type="protein sequence ID" value="KZS93812.1"/>
    <property type="molecule type" value="Genomic_DNA"/>
</dbReference>
<accession>A0A164V4N2</accession>
<protein>
    <recommendedName>
        <fullName evidence="4">Fungal N-terminal domain-containing protein</fullName>
    </recommendedName>
</protein>
<gene>
    <name evidence="2" type="ORF">SISNIDRAFT_485418</name>
</gene>
<name>A0A164V4N2_9AGAM</name>
<feature type="signal peptide" evidence="1">
    <location>
        <begin position="1"/>
        <end position="23"/>
    </location>
</feature>
<organism evidence="2 3">
    <name type="scientific">Sistotremastrum niveocremeum HHB9708</name>
    <dbReference type="NCBI Taxonomy" id="1314777"/>
    <lineage>
        <taxon>Eukaryota</taxon>
        <taxon>Fungi</taxon>
        <taxon>Dikarya</taxon>
        <taxon>Basidiomycota</taxon>
        <taxon>Agaricomycotina</taxon>
        <taxon>Agaricomycetes</taxon>
        <taxon>Sistotremastrales</taxon>
        <taxon>Sistotremastraceae</taxon>
        <taxon>Sertulicium</taxon>
        <taxon>Sertulicium niveocremeum</taxon>
    </lineage>
</organism>
<evidence type="ECO:0000313" key="3">
    <source>
        <dbReference type="Proteomes" id="UP000076722"/>
    </source>
</evidence>
<dbReference type="CDD" id="cd21037">
    <property type="entry name" value="MLKL_NTD"/>
    <property type="match status" value="1"/>
</dbReference>
<dbReference type="InterPro" id="IPR036537">
    <property type="entry name" value="Adaptor_Cbl_N_dom_sf"/>
</dbReference>
<sequence>MTNSRRSESALAVLKLSLQVAKAATGALPAVPEAIDLLMHIIDLAESVKIYRKQCLEVAQRAATLLLDLKDELQGESLFNEGIHKCVIKLIRSLQDIIRIMHSHAREKLILQFLRRDAVKLALDRCLVEMDYACQRFLVVALLSVGNDTEAMTKSMERFQGNITRIVGTLSKHENLPSAQCSRHEGPYRIYSIQDIHLEDGSSVTDDIFSSCEKHTMLYKGRIKDRVVSVRSYLSNTQSMRNNPLCCSNHPLSTAFRHRYYPQLLGYARTNPYQNFLVLDGDFLTASKYMETLDPFERFMQLFRLLSELACALDSLQVSHAAIWHCRGFGFNLPLGPSLGLGVRDVVELLLNLFVMTTKPIICTDPALVSTQPSTIIYPADDVDGSITATTVAHIYPDPEIRWEIPNRHAIEPEAYLGIKPILVGDNDMVRAQGTRVGPYTRWSFKIERGVDYTLFLNCSTKTPLECCRHFTRNLLRMEKDINRAPHEIKFVMASSHHRQADILIPKDSEFPSEPLDIHLFTKTDGTCAEYISGMDWGFWSFESEIPEHAPDGDPILKAQSIQQFKIISSVLLLSYNEGQCETLRRLEELGLLSD</sequence>
<dbReference type="AlphaFoldDB" id="A0A164V4N2"/>
<dbReference type="OrthoDB" id="3268478at2759"/>
<dbReference type="InterPro" id="IPR059179">
    <property type="entry name" value="MLKL-like_MCAfunc"/>
</dbReference>
<feature type="chain" id="PRO_5007853720" description="Fungal N-terminal domain-containing protein" evidence="1">
    <location>
        <begin position="24"/>
        <end position="595"/>
    </location>
</feature>
<evidence type="ECO:0000313" key="2">
    <source>
        <dbReference type="EMBL" id="KZS93812.1"/>
    </source>
</evidence>
<dbReference type="Proteomes" id="UP000076722">
    <property type="component" value="Unassembled WGS sequence"/>
</dbReference>
<keyword evidence="1" id="KW-0732">Signal</keyword>
<keyword evidence="3" id="KW-1185">Reference proteome</keyword>